<keyword evidence="1" id="KW-0732">Signal</keyword>
<dbReference type="RefSeq" id="WP_367596523.1">
    <property type="nucleotide sequence ID" value="NZ_JBFMVT010000002.1"/>
</dbReference>
<dbReference type="EMBL" id="JBFMVT010000002">
    <property type="protein sequence ID" value="MEW7314497.1"/>
    <property type="molecule type" value="Genomic_DNA"/>
</dbReference>
<evidence type="ECO:0000256" key="1">
    <source>
        <dbReference type="SAM" id="SignalP"/>
    </source>
</evidence>
<keyword evidence="3" id="KW-1185">Reference proteome</keyword>
<dbReference type="InterPro" id="IPR008966">
    <property type="entry name" value="Adhesion_dom_sf"/>
</dbReference>
<dbReference type="Gene3D" id="2.60.40.1090">
    <property type="entry name" value="Fimbrial-type adhesion domain"/>
    <property type="match status" value="1"/>
</dbReference>
<dbReference type="InterPro" id="IPR036937">
    <property type="entry name" value="Adhesion_dom_fimbrial_sf"/>
</dbReference>
<feature type="chain" id="PRO_5045847262" evidence="1">
    <location>
        <begin position="30"/>
        <end position="319"/>
    </location>
</feature>
<protein>
    <submittedName>
        <fullName evidence="2">Fimbrial protein</fullName>
    </submittedName>
</protein>
<evidence type="ECO:0000313" key="2">
    <source>
        <dbReference type="EMBL" id="MEW7314497.1"/>
    </source>
</evidence>
<dbReference type="SUPFAM" id="SSF49401">
    <property type="entry name" value="Bacterial adhesins"/>
    <property type="match status" value="1"/>
</dbReference>
<organism evidence="2 3">
    <name type="scientific">Buttiauxella gaviniae</name>
    <dbReference type="NCBI Taxonomy" id="82990"/>
    <lineage>
        <taxon>Bacteria</taxon>
        <taxon>Pseudomonadati</taxon>
        <taxon>Pseudomonadota</taxon>
        <taxon>Gammaproteobacteria</taxon>
        <taxon>Enterobacterales</taxon>
        <taxon>Enterobacteriaceae</taxon>
        <taxon>Buttiauxella</taxon>
    </lineage>
</organism>
<comment type="caution">
    <text evidence="2">The sequence shown here is derived from an EMBL/GenBank/DDBJ whole genome shotgun (WGS) entry which is preliminary data.</text>
</comment>
<evidence type="ECO:0000313" key="3">
    <source>
        <dbReference type="Proteomes" id="UP001555342"/>
    </source>
</evidence>
<feature type="signal peptide" evidence="1">
    <location>
        <begin position="1"/>
        <end position="29"/>
    </location>
</feature>
<name>A0ABV3NY72_9ENTR</name>
<dbReference type="Proteomes" id="UP001555342">
    <property type="component" value="Unassembled WGS sequence"/>
</dbReference>
<proteinExistence type="predicted"/>
<sequence>MFHRIVNLKKIALILLLMGASIAAFPTMAAVASQKIVINGTVNINKDPSESGVLPPVRYLFAGTPEYSNGESANLTLHPTVPPILINNNFRTAFSIGNGFYISLGFRDERGDAWPEVDSNEYKIHSPSKIIATVYTDGDGTDFTGAFSTGNVEYADIVDYTGKLGCKNSLCAKIFVNLNINVANSSCQIITQHNLAYFWTSISPSEIANGSVPSKLAEITMSCSNGGGASPVAVTFTSTHGSYDAENGIIKTDHADLGMQLVWGKNGQPIPMDKVIEFPAIASSTEDFSVSAKPVKLREAGAIAGGEFSTMVTMTIEYR</sequence>
<accession>A0ABV3NY72</accession>
<gene>
    <name evidence="2" type="ORF">AB1E22_17645</name>
</gene>
<reference evidence="2 3" key="1">
    <citation type="submission" date="2024-07" db="EMBL/GenBank/DDBJ databases">
        <authorList>
            <person name="Wang L."/>
        </authorList>
    </citation>
    <scope>NUCLEOTIDE SEQUENCE [LARGE SCALE GENOMIC DNA]</scope>
    <source>
        <strain evidence="2 3">WL359</strain>
    </source>
</reference>